<evidence type="ECO:0000313" key="5">
    <source>
        <dbReference type="EMBL" id="TWA72727.1"/>
    </source>
</evidence>
<dbReference type="AlphaFoldDB" id="A0A560BJD5"/>
<dbReference type="SMART" id="SM00862">
    <property type="entry name" value="Trans_reg_C"/>
    <property type="match status" value="1"/>
</dbReference>
<feature type="domain" description="OmpR/PhoB-type" evidence="4">
    <location>
        <begin position="1"/>
        <end position="98"/>
    </location>
</feature>
<protein>
    <submittedName>
        <fullName evidence="5">TolB-like protein</fullName>
    </submittedName>
</protein>
<gene>
    <name evidence="5" type="ORF">FBZ82_102327</name>
</gene>
<reference evidence="5 6" key="1">
    <citation type="submission" date="2019-06" db="EMBL/GenBank/DDBJ databases">
        <title>Genomic Encyclopedia of Type Strains, Phase IV (KMG-V): Genome sequencing to study the core and pangenomes of soil and plant-associated prokaryotes.</title>
        <authorList>
            <person name="Whitman W."/>
        </authorList>
    </citation>
    <scope>NUCLEOTIDE SEQUENCE [LARGE SCALE GENOMIC DNA]</scope>
    <source>
        <strain evidence="5 6">BR 11796</strain>
    </source>
</reference>
<dbReference type="RefSeq" id="WP_145673723.1">
    <property type="nucleotide sequence ID" value="NZ_VITF01000002.1"/>
</dbReference>
<dbReference type="InterPro" id="IPR011990">
    <property type="entry name" value="TPR-like_helical_dom_sf"/>
</dbReference>
<dbReference type="GO" id="GO:0000160">
    <property type="term" value="P:phosphorelay signal transduction system"/>
    <property type="evidence" value="ECO:0007669"/>
    <property type="project" value="InterPro"/>
</dbReference>
<dbReference type="CDD" id="cd00383">
    <property type="entry name" value="trans_reg_C"/>
    <property type="match status" value="1"/>
</dbReference>
<dbReference type="Gene3D" id="3.40.50.10610">
    <property type="entry name" value="ABC-type transport auxiliary lipoprotein component"/>
    <property type="match status" value="1"/>
</dbReference>
<evidence type="ECO:0000256" key="3">
    <source>
        <dbReference type="PROSITE-ProRule" id="PRU01091"/>
    </source>
</evidence>
<organism evidence="5 6">
    <name type="scientific">Azospirillum brasilense</name>
    <dbReference type="NCBI Taxonomy" id="192"/>
    <lineage>
        <taxon>Bacteria</taxon>
        <taxon>Pseudomonadati</taxon>
        <taxon>Pseudomonadota</taxon>
        <taxon>Alphaproteobacteria</taxon>
        <taxon>Rhodospirillales</taxon>
        <taxon>Azospirillaceae</taxon>
        <taxon>Azospirillum</taxon>
    </lineage>
</organism>
<dbReference type="InterPro" id="IPR001867">
    <property type="entry name" value="OmpR/PhoB-type_DNA-bd"/>
</dbReference>
<dbReference type="PROSITE" id="PS50005">
    <property type="entry name" value="TPR"/>
    <property type="match status" value="1"/>
</dbReference>
<proteinExistence type="predicted"/>
<keyword evidence="1 3" id="KW-0238">DNA-binding</keyword>
<evidence type="ECO:0000313" key="6">
    <source>
        <dbReference type="Proteomes" id="UP000316083"/>
    </source>
</evidence>
<accession>A0A560BJD5</accession>
<comment type="caution">
    <text evidence="5">The sequence shown here is derived from an EMBL/GenBank/DDBJ whole genome shotgun (WGS) entry which is preliminary data.</text>
</comment>
<dbReference type="PROSITE" id="PS51755">
    <property type="entry name" value="OMPR_PHOB"/>
    <property type="match status" value="1"/>
</dbReference>
<dbReference type="PANTHER" id="PTHR12558">
    <property type="entry name" value="CELL DIVISION CYCLE 16,23,27"/>
    <property type="match status" value="1"/>
</dbReference>
<name>A0A560BJD5_AZOBR</name>
<feature type="repeat" description="TPR" evidence="2">
    <location>
        <begin position="397"/>
        <end position="430"/>
    </location>
</feature>
<dbReference type="InterPro" id="IPR019734">
    <property type="entry name" value="TPR_rpt"/>
</dbReference>
<dbReference type="GO" id="GO:0006355">
    <property type="term" value="P:regulation of DNA-templated transcription"/>
    <property type="evidence" value="ECO:0007669"/>
    <property type="project" value="InterPro"/>
</dbReference>
<dbReference type="InterPro" id="IPR036388">
    <property type="entry name" value="WH-like_DNA-bd_sf"/>
</dbReference>
<feature type="DNA-binding region" description="OmpR/PhoB-type" evidence="3">
    <location>
        <begin position="1"/>
        <end position="98"/>
    </location>
</feature>
<dbReference type="PANTHER" id="PTHR12558:SF33">
    <property type="entry name" value="BLL7664 PROTEIN"/>
    <property type="match status" value="1"/>
</dbReference>
<evidence type="ECO:0000259" key="4">
    <source>
        <dbReference type="PROSITE" id="PS51755"/>
    </source>
</evidence>
<dbReference type="GO" id="GO:0003677">
    <property type="term" value="F:DNA binding"/>
    <property type="evidence" value="ECO:0007669"/>
    <property type="project" value="UniProtKB-UniRule"/>
</dbReference>
<evidence type="ECO:0000256" key="1">
    <source>
        <dbReference type="ARBA" id="ARBA00023125"/>
    </source>
</evidence>
<dbReference type="SUPFAM" id="SSF46894">
    <property type="entry name" value="C-terminal effector domain of the bipartite response regulators"/>
    <property type="match status" value="1"/>
</dbReference>
<dbReference type="InterPro" id="IPR016032">
    <property type="entry name" value="Sig_transdc_resp-reg_C-effctor"/>
</dbReference>
<dbReference type="Proteomes" id="UP000316083">
    <property type="component" value="Unassembled WGS sequence"/>
</dbReference>
<keyword evidence="2" id="KW-0802">TPR repeat</keyword>
<sequence>MPFRFGECVLDQERRELTLRGQVVGVGPQVFDLLLHLVRNHDRVVSKDDLLEAVWNGRIVSESTITSHINAVRKAIGDSGGEQRLIRTVPRKGFRFVGTIQGGAIQCDTIEAGAIDVGAAEVGTIGETPSGPVLPSKPSITVLPFQNLSGDPEQDYFADGVVEDIIAALSRIRWLFVIARNSSFAYKGRAVEVMDVGRELGVRYVLEGSVRKAGNRVRITGQLIDATSGTHLWAERFEGMLDDLFELQDRIAESVVGAIAPQLERAEIERAKRKPTESLDAYDYYLRGMAKLHSGTREAIDAALPLFQRATGLDPEFASAYGGAAWCHLWRKVNGWMTDRPREIAEGARLARLAVEFGRDDAVALTRAGHALGHFVGDLDGGIALIDRAVLLNPNFAPAWFLGGYLRAFRGETESASEHFAHAVRLSPLDPEMFRMQAGTALAHFFAGRYDCAAAWADKALGNLPGLLVAIALTAASHALAGRTEDARQAMQRLRALDPSLRVSTLREWLPIHRPEDLTRFAEGLRLAGLRE</sequence>
<dbReference type="SUPFAM" id="SSF48452">
    <property type="entry name" value="TPR-like"/>
    <property type="match status" value="1"/>
</dbReference>
<dbReference type="Gene3D" id="1.25.40.10">
    <property type="entry name" value="Tetratricopeptide repeat domain"/>
    <property type="match status" value="1"/>
</dbReference>
<evidence type="ECO:0000256" key="2">
    <source>
        <dbReference type="PROSITE-ProRule" id="PRU00339"/>
    </source>
</evidence>
<dbReference type="EMBL" id="VITF01000002">
    <property type="protein sequence ID" value="TWA72727.1"/>
    <property type="molecule type" value="Genomic_DNA"/>
</dbReference>
<dbReference type="Pfam" id="PF00486">
    <property type="entry name" value="Trans_reg_C"/>
    <property type="match status" value="1"/>
</dbReference>
<dbReference type="Gene3D" id="1.10.10.10">
    <property type="entry name" value="Winged helix-like DNA-binding domain superfamily/Winged helix DNA-binding domain"/>
    <property type="match status" value="1"/>
</dbReference>